<organism evidence="1 2">
    <name type="scientific">Yarrowia lipolytica</name>
    <name type="common">Candida lipolytica</name>
    <dbReference type="NCBI Taxonomy" id="4952"/>
    <lineage>
        <taxon>Eukaryota</taxon>
        <taxon>Fungi</taxon>
        <taxon>Dikarya</taxon>
        <taxon>Ascomycota</taxon>
        <taxon>Saccharomycotina</taxon>
        <taxon>Dipodascomycetes</taxon>
        <taxon>Dipodascales</taxon>
        <taxon>Dipodascales incertae sedis</taxon>
        <taxon>Yarrowia</taxon>
    </lineage>
</organism>
<dbReference type="EMBL" id="KZ859066">
    <property type="protein sequence ID" value="RDW23773.1"/>
    <property type="molecule type" value="Genomic_DNA"/>
</dbReference>
<dbReference type="VEuPathDB" id="FungiDB:YALI1_A03900g"/>
<name>A0A371C0B4_YARLL</name>
<evidence type="ECO:0000313" key="2">
    <source>
        <dbReference type="Proteomes" id="UP000256601"/>
    </source>
</evidence>
<sequence>MPSVQSPLESLKLGKPRPEYANVESQLEALQKEPPTARSTPNYLNVNFYKLGIALCFFNGALDSVEYFNKPSGKFSQCAPGLYPSWFPDPNDSGNDLVIKFGEPLQKGGGTKKEAIDIWLRWKNFQVEMPTKNWDEAKDVVWCQLVVFQE</sequence>
<protein>
    <submittedName>
        <fullName evidence="1">Uncharacterized protein</fullName>
    </submittedName>
</protein>
<accession>A0A371C0B4</accession>
<reference evidence="1 2" key="1">
    <citation type="submission" date="2018-07" db="EMBL/GenBank/DDBJ databases">
        <title>Draft Genome Assemblies for Five Robust Yarrowia lipolytica Strains Exhibiting High Lipid Production and Pentose Sugar Utilization and Sugar Alcohol Secretion from Undetoxified Lignocellulosic Biomass Hydrolysates.</title>
        <authorList>
            <consortium name="DOE Joint Genome Institute"/>
            <person name="Walker C."/>
            <person name="Ryu S."/>
            <person name="Na H."/>
            <person name="Zane M."/>
            <person name="LaButti K."/>
            <person name="Lipzen A."/>
            <person name="Haridas S."/>
            <person name="Barry K."/>
            <person name="Grigoriev I.V."/>
            <person name="Quarterman J."/>
            <person name="Slininger P."/>
            <person name="Dien B."/>
            <person name="Trinh C.T."/>
        </authorList>
    </citation>
    <scope>NUCLEOTIDE SEQUENCE [LARGE SCALE GENOMIC DNA]</scope>
    <source>
        <strain evidence="1 2">YB392</strain>
    </source>
</reference>
<dbReference type="AlphaFoldDB" id="A0A371C0B4"/>
<dbReference type="Proteomes" id="UP000256601">
    <property type="component" value="Unassembled WGS sequence"/>
</dbReference>
<evidence type="ECO:0000313" key="1">
    <source>
        <dbReference type="EMBL" id="RDW23773.1"/>
    </source>
</evidence>
<gene>
    <name evidence="1" type="ORF">B0I71DRAFT_9172</name>
</gene>
<proteinExistence type="predicted"/>